<keyword evidence="2" id="KW-1185">Reference proteome</keyword>
<name>A0ACC0HBF8_9ERIC</name>
<protein>
    <submittedName>
        <fullName evidence="1">Uncharacterized protein</fullName>
    </submittedName>
</protein>
<dbReference type="EMBL" id="CM045762">
    <property type="protein sequence ID" value="KAI8009837.1"/>
    <property type="molecule type" value="Genomic_DNA"/>
</dbReference>
<proteinExistence type="predicted"/>
<gene>
    <name evidence="1" type="ORF">LOK49_LG06G03072</name>
</gene>
<reference evidence="1 2" key="1">
    <citation type="journal article" date="2022" name="Plant J.">
        <title>Chromosome-level genome of Camellia lanceoleosa provides a valuable resource for understanding genome evolution and self-incompatibility.</title>
        <authorList>
            <person name="Gong W."/>
            <person name="Xiao S."/>
            <person name="Wang L."/>
            <person name="Liao Z."/>
            <person name="Chang Y."/>
            <person name="Mo W."/>
            <person name="Hu G."/>
            <person name="Li W."/>
            <person name="Zhao G."/>
            <person name="Zhu H."/>
            <person name="Hu X."/>
            <person name="Ji K."/>
            <person name="Xiang X."/>
            <person name="Song Q."/>
            <person name="Yuan D."/>
            <person name="Jin S."/>
            <person name="Zhang L."/>
        </authorList>
    </citation>
    <scope>NUCLEOTIDE SEQUENCE [LARGE SCALE GENOMIC DNA]</scope>
    <source>
        <strain evidence="1">SQ_2022a</strain>
    </source>
</reference>
<organism evidence="1 2">
    <name type="scientific">Camellia lanceoleosa</name>
    <dbReference type="NCBI Taxonomy" id="1840588"/>
    <lineage>
        <taxon>Eukaryota</taxon>
        <taxon>Viridiplantae</taxon>
        <taxon>Streptophyta</taxon>
        <taxon>Embryophyta</taxon>
        <taxon>Tracheophyta</taxon>
        <taxon>Spermatophyta</taxon>
        <taxon>Magnoliopsida</taxon>
        <taxon>eudicotyledons</taxon>
        <taxon>Gunneridae</taxon>
        <taxon>Pentapetalae</taxon>
        <taxon>asterids</taxon>
        <taxon>Ericales</taxon>
        <taxon>Theaceae</taxon>
        <taxon>Camellia</taxon>
    </lineage>
</organism>
<accession>A0ACC0HBF8</accession>
<evidence type="ECO:0000313" key="1">
    <source>
        <dbReference type="EMBL" id="KAI8009837.1"/>
    </source>
</evidence>
<sequence>MPTTTNHLSSLCHPLSTTPPTASSPLTLLFRLSPLSRYICLGLKALPFSDALKLLSYLKDWAFILDKIWNWSRDEDMELFP</sequence>
<comment type="caution">
    <text evidence="1">The sequence shown here is derived from an EMBL/GenBank/DDBJ whole genome shotgun (WGS) entry which is preliminary data.</text>
</comment>
<dbReference type="Proteomes" id="UP001060215">
    <property type="component" value="Chromosome 5"/>
</dbReference>
<evidence type="ECO:0000313" key="2">
    <source>
        <dbReference type="Proteomes" id="UP001060215"/>
    </source>
</evidence>